<evidence type="ECO:0008006" key="4">
    <source>
        <dbReference type="Google" id="ProtNLM"/>
    </source>
</evidence>
<dbReference type="EMBL" id="CP030941">
    <property type="protein sequence ID" value="UUP16785.1"/>
    <property type="molecule type" value="Genomic_DNA"/>
</dbReference>
<name>A0ABY5MFH6_9HYPH</name>
<keyword evidence="3" id="KW-1185">Reference proteome</keyword>
<gene>
    <name evidence="2" type="ORF">NTH_01232</name>
</gene>
<feature type="chain" id="PRO_5045267991" description="KTSC domain-containing protein" evidence="1">
    <location>
        <begin position="19"/>
        <end position="93"/>
    </location>
</feature>
<keyword evidence="1" id="KW-0732">Signal</keyword>
<proteinExistence type="predicted"/>
<evidence type="ECO:0000313" key="3">
    <source>
        <dbReference type="Proteomes" id="UP001342418"/>
    </source>
</evidence>
<organism evidence="2 3">
    <name type="scientific">Nitratireductor thuwali</name>
    <dbReference type="NCBI Taxonomy" id="2267699"/>
    <lineage>
        <taxon>Bacteria</taxon>
        <taxon>Pseudomonadati</taxon>
        <taxon>Pseudomonadota</taxon>
        <taxon>Alphaproteobacteria</taxon>
        <taxon>Hyphomicrobiales</taxon>
        <taxon>Phyllobacteriaceae</taxon>
        <taxon>Nitratireductor</taxon>
    </lineage>
</organism>
<evidence type="ECO:0000256" key="1">
    <source>
        <dbReference type="SAM" id="SignalP"/>
    </source>
</evidence>
<accession>A0ABY5MFH6</accession>
<dbReference type="Proteomes" id="UP001342418">
    <property type="component" value="Chromosome"/>
</dbReference>
<protein>
    <recommendedName>
        <fullName evidence="4">KTSC domain-containing protein</fullName>
    </recommendedName>
</protein>
<dbReference type="RefSeq" id="WP_338529187.1">
    <property type="nucleotide sequence ID" value="NZ_CP030941.1"/>
</dbReference>
<sequence>MRLLLACLALFLSTAASSAEKFEISIFKKNYRLSAFYAFDAAPETCGEAAIIFRACGRTFYACGREAAQAMERAAMGSYSVRAVSRPGSPQLC</sequence>
<reference evidence="2 3" key="1">
    <citation type="submission" date="2018-07" db="EMBL/GenBank/DDBJ databases">
        <title>Genome sequence of Nitratireductor thuwali#1536.</title>
        <authorList>
            <person name="Michoud G."/>
            <person name="Merlino G."/>
            <person name="Sefrji F.O."/>
            <person name="Daffonchio D."/>
        </authorList>
    </citation>
    <scope>NUCLEOTIDE SEQUENCE [LARGE SCALE GENOMIC DNA]</scope>
    <source>
        <strain evidence="3">Nit1536</strain>
    </source>
</reference>
<feature type="signal peptide" evidence="1">
    <location>
        <begin position="1"/>
        <end position="18"/>
    </location>
</feature>
<evidence type="ECO:0000313" key="2">
    <source>
        <dbReference type="EMBL" id="UUP16785.1"/>
    </source>
</evidence>